<evidence type="ECO:0000256" key="12">
    <source>
        <dbReference type="ARBA" id="ARBA00022882"/>
    </source>
</evidence>
<feature type="binding site" evidence="20">
    <location>
        <position position="859"/>
    </location>
    <ligand>
        <name>Ca(2+)</name>
        <dbReference type="ChEBI" id="CHEBI:29108"/>
    </ligand>
</feature>
<keyword evidence="14" id="KW-0406">Ion transport</keyword>
<evidence type="ECO:0000256" key="22">
    <source>
        <dbReference type="RuleBase" id="RU003808"/>
    </source>
</evidence>
<feature type="transmembrane region" description="Helical" evidence="25">
    <location>
        <begin position="1445"/>
        <end position="1469"/>
    </location>
</feature>
<feature type="glycosylation site" description="N-linked (GlcNAc...) asparagine" evidence="21">
    <location>
        <position position="237"/>
    </location>
</feature>
<keyword evidence="7 22" id="KW-0109">Calcium transport</keyword>
<feature type="transmembrane region" description="Helical" evidence="25">
    <location>
        <begin position="1573"/>
        <end position="1594"/>
    </location>
</feature>
<feature type="region of interest" description="Disordered" evidence="24">
    <location>
        <begin position="1879"/>
        <end position="1925"/>
    </location>
</feature>
<feature type="transmembrane region" description="Helical" evidence="25">
    <location>
        <begin position="148"/>
        <end position="171"/>
    </location>
</feature>
<keyword evidence="23" id="KW-0175">Coiled coil</keyword>
<dbReference type="Gene3D" id="1.10.287.70">
    <property type="match status" value="4"/>
</dbReference>
<feature type="coiled-coil region" evidence="23">
    <location>
        <begin position="1475"/>
        <end position="1505"/>
    </location>
</feature>
<organism evidence="28 29">
    <name type="scientific">Accipiter nisus</name>
    <name type="common">Eurasian sparrowhawk</name>
    <dbReference type="NCBI Taxonomy" id="211598"/>
    <lineage>
        <taxon>Eukaryota</taxon>
        <taxon>Metazoa</taxon>
        <taxon>Chordata</taxon>
        <taxon>Craniata</taxon>
        <taxon>Vertebrata</taxon>
        <taxon>Euteleostomi</taxon>
        <taxon>Archelosauria</taxon>
        <taxon>Archosauria</taxon>
        <taxon>Dinosauria</taxon>
        <taxon>Saurischia</taxon>
        <taxon>Theropoda</taxon>
        <taxon>Coelurosauria</taxon>
        <taxon>Aves</taxon>
        <taxon>Neognathae</taxon>
        <taxon>Neoaves</taxon>
        <taxon>Telluraves</taxon>
        <taxon>Accipitrimorphae</taxon>
        <taxon>Accipitriformes</taxon>
        <taxon>Accipitridae</taxon>
        <taxon>Accipitrinae</taxon>
        <taxon>Accipiter</taxon>
    </lineage>
</organism>
<feature type="transmembrane region" description="Helical" evidence="25">
    <location>
        <begin position="1247"/>
        <end position="1268"/>
    </location>
</feature>
<feature type="compositionally biased region" description="Basic and acidic residues" evidence="24">
    <location>
        <begin position="1051"/>
        <end position="1067"/>
    </location>
</feature>
<feature type="transmembrane region" description="Helical" evidence="25">
    <location>
        <begin position="300"/>
        <end position="325"/>
    </location>
</feature>
<keyword evidence="11 20" id="KW-0106">Calcium</keyword>
<feature type="region of interest" description="Disordered" evidence="24">
    <location>
        <begin position="2021"/>
        <end position="2055"/>
    </location>
</feature>
<feature type="compositionally biased region" description="Basic residues" evidence="24">
    <location>
        <begin position="408"/>
        <end position="435"/>
    </location>
</feature>
<reference evidence="28" key="1">
    <citation type="submission" date="2025-08" db="UniProtKB">
        <authorList>
            <consortium name="Ensembl"/>
        </authorList>
    </citation>
    <scope>IDENTIFICATION</scope>
</reference>
<evidence type="ECO:0000256" key="6">
    <source>
        <dbReference type="ARBA" id="ARBA00022553"/>
    </source>
</evidence>
<dbReference type="GO" id="GO:0046872">
    <property type="term" value="F:metal ion binding"/>
    <property type="evidence" value="ECO:0007669"/>
    <property type="project" value="UniProtKB-KW"/>
</dbReference>
<keyword evidence="3" id="KW-0813">Transport</keyword>
<dbReference type="FunFam" id="1.10.287.70:FF:000018">
    <property type="entry name" value="Voltage-dependent T-type calcium channel subunit alpha"/>
    <property type="match status" value="1"/>
</dbReference>
<dbReference type="PRINTS" id="PR01629">
    <property type="entry name" value="TVDCCALPHA1"/>
</dbReference>
<evidence type="ECO:0000256" key="21">
    <source>
        <dbReference type="PIRSR" id="PIRSR602077-3"/>
    </source>
</evidence>
<keyword evidence="16 21" id="KW-0325">Glycoprotein</keyword>
<keyword evidence="29" id="KW-1185">Reference proteome</keyword>
<evidence type="ECO:0000256" key="17">
    <source>
        <dbReference type="ARBA" id="ARBA00023303"/>
    </source>
</evidence>
<feature type="region of interest" description="Disordered" evidence="24">
    <location>
        <begin position="2113"/>
        <end position="2206"/>
    </location>
</feature>
<name>A0A8B9NKX0_9AVES</name>
<feature type="transmembrane region" description="Helical" evidence="25">
    <location>
        <begin position="1760"/>
        <end position="1781"/>
    </location>
</feature>
<feature type="region of interest" description="Disordered" evidence="24">
    <location>
        <begin position="925"/>
        <end position="944"/>
    </location>
</feature>
<dbReference type="SUPFAM" id="SSF81324">
    <property type="entry name" value="Voltage-gated potassium channels"/>
    <property type="match status" value="4"/>
</dbReference>
<feature type="compositionally biased region" description="Low complexity" evidence="24">
    <location>
        <begin position="1114"/>
        <end position="1124"/>
    </location>
</feature>
<feature type="region of interest" description="Disordered" evidence="24">
    <location>
        <begin position="1114"/>
        <end position="1134"/>
    </location>
</feature>
<evidence type="ECO:0000256" key="10">
    <source>
        <dbReference type="ARBA" id="ARBA00022737"/>
    </source>
</evidence>
<dbReference type="PRINTS" id="PR00167">
    <property type="entry name" value="CACHANNEL"/>
</dbReference>
<feature type="signal peptide" evidence="26">
    <location>
        <begin position="1"/>
        <end position="33"/>
    </location>
</feature>
<feature type="transmembrane region" description="Helical" evidence="25">
    <location>
        <begin position="1344"/>
        <end position="1366"/>
    </location>
</feature>
<dbReference type="InterPro" id="IPR050599">
    <property type="entry name" value="VDCC_alpha-1_subunit"/>
</dbReference>
<dbReference type="InterPro" id="IPR002077">
    <property type="entry name" value="VDCCAlpha1"/>
</dbReference>
<dbReference type="PANTHER" id="PTHR45628">
    <property type="entry name" value="VOLTAGE-DEPENDENT CALCIUM CHANNEL TYPE A SUBUNIT ALPHA-1"/>
    <property type="match status" value="1"/>
</dbReference>
<feature type="domain" description="Ion transport" evidence="27">
    <location>
        <begin position="15"/>
        <end position="336"/>
    </location>
</feature>
<feature type="region of interest" description="Disordered" evidence="24">
    <location>
        <begin position="1006"/>
        <end position="1091"/>
    </location>
</feature>
<evidence type="ECO:0000256" key="20">
    <source>
        <dbReference type="PIRSR" id="PIRSR602077-1"/>
    </source>
</evidence>
<dbReference type="GO" id="GO:0008331">
    <property type="term" value="F:high voltage-gated calcium channel activity"/>
    <property type="evidence" value="ECO:0007669"/>
    <property type="project" value="TreeGrafter"/>
</dbReference>
<evidence type="ECO:0000256" key="7">
    <source>
        <dbReference type="ARBA" id="ARBA00022568"/>
    </source>
</evidence>
<evidence type="ECO:0000256" key="5">
    <source>
        <dbReference type="ARBA" id="ARBA00022490"/>
    </source>
</evidence>
<feature type="region of interest" description="Disordered" evidence="24">
    <location>
        <begin position="402"/>
        <end position="486"/>
    </location>
</feature>
<accession>A0A8B9NKX0</accession>
<keyword evidence="15 25" id="KW-0472">Membrane</keyword>
<feature type="transmembrane region" description="Helical" evidence="25">
    <location>
        <begin position="1676"/>
        <end position="1696"/>
    </location>
</feature>
<dbReference type="InterPro" id="IPR027359">
    <property type="entry name" value="Volt_channel_dom_sf"/>
</dbReference>
<feature type="transmembrane region" description="Helical" evidence="25">
    <location>
        <begin position="801"/>
        <end position="820"/>
    </location>
</feature>
<keyword evidence="6" id="KW-0597">Phosphoprotein</keyword>
<dbReference type="PANTHER" id="PTHR45628:SF33">
    <property type="entry name" value="VOLTAGE-DEPENDENT T-TYPE CALCIUM CHANNEL SUBUNIT ALPHA-1G"/>
    <property type="match status" value="1"/>
</dbReference>
<keyword evidence="9 25" id="KW-0812">Transmembrane</keyword>
<feature type="transmembrane region" description="Helical" evidence="25">
    <location>
        <begin position="710"/>
        <end position="731"/>
    </location>
</feature>
<feature type="transmembrane region" description="Helical" evidence="25">
    <location>
        <begin position="57"/>
        <end position="77"/>
    </location>
</feature>
<keyword evidence="5" id="KW-0963">Cytoplasm</keyword>
<evidence type="ECO:0000256" key="2">
    <source>
        <dbReference type="ARBA" id="ARBA00004651"/>
    </source>
</evidence>
<evidence type="ECO:0000256" key="19">
    <source>
        <dbReference type="ARBA" id="ARBA00061006"/>
    </source>
</evidence>
<proteinExistence type="inferred from homology"/>
<evidence type="ECO:0000256" key="14">
    <source>
        <dbReference type="ARBA" id="ARBA00023065"/>
    </source>
</evidence>
<evidence type="ECO:0000256" key="25">
    <source>
        <dbReference type="SAM" id="Phobius"/>
    </source>
</evidence>
<keyword evidence="26" id="KW-0732">Signal</keyword>
<dbReference type="GO" id="GO:0005737">
    <property type="term" value="C:cytoplasm"/>
    <property type="evidence" value="ECO:0007669"/>
    <property type="project" value="UniProtKB-SubCell"/>
</dbReference>
<evidence type="ECO:0000256" key="9">
    <source>
        <dbReference type="ARBA" id="ARBA00022692"/>
    </source>
</evidence>
<keyword evidence="20" id="KW-0479">Metal-binding</keyword>
<feature type="domain" description="Ion transport" evidence="27">
    <location>
        <begin position="1207"/>
        <end position="1479"/>
    </location>
</feature>
<feature type="transmembrane region" description="Helical" evidence="25">
    <location>
        <begin position="877"/>
        <end position="900"/>
    </location>
</feature>
<evidence type="ECO:0000313" key="29">
    <source>
        <dbReference type="Proteomes" id="UP000694541"/>
    </source>
</evidence>
<evidence type="ECO:0000313" key="28">
    <source>
        <dbReference type="Ensembl" id="ENSANIP00000024396.1"/>
    </source>
</evidence>
<keyword evidence="4" id="KW-1003">Cell membrane</keyword>
<dbReference type="FunFam" id="1.20.120.350:FF:000009">
    <property type="entry name" value="Voltage-dependent T-type calcium channel subunit alpha"/>
    <property type="match status" value="1"/>
</dbReference>
<evidence type="ECO:0000259" key="27">
    <source>
        <dbReference type="Pfam" id="PF00520"/>
    </source>
</evidence>
<feature type="transmembrane region" description="Helical" evidence="25">
    <location>
        <begin position="273"/>
        <end position="294"/>
    </location>
</feature>
<feature type="compositionally biased region" description="Polar residues" evidence="24">
    <location>
        <begin position="2195"/>
        <end position="2206"/>
    </location>
</feature>
<feature type="binding site" evidence="20">
    <location>
        <position position="1418"/>
    </location>
    <ligand>
        <name>Ca(2+)</name>
        <dbReference type="ChEBI" id="CHEBI:29108"/>
    </ligand>
</feature>
<evidence type="ECO:0000256" key="11">
    <source>
        <dbReference type="ARBA" id="ARBA00022837"/>
    </source>
</evidence>
<dbReference type="Gene3D" id="1.20.120.350">
    <property type="entry name" value="Voltage-gated potassium channels. Chain C"/>
    <property type="match status" value="4"/>
</dbReference>
<comment type="function">
    <text evidence="22">Voltage-sensitive calcium channels (VSCC) mediate the entry of calcium ions into excitable cells and are also involved in a variety of calcium-dependent processes, including muscle contraction, hormone or neurotransmitter release, gene expression, cell motility, cell division and cell death. This channel gives rise to T-type calcium currents. T-type calcium channels belong to the "low-voltage activated (LVA)" group and are strongly blocked by nickel and mibefradil. A particularity of this type of channels is an opening at quite negative potentials, and a voltage-dependent inactivation. T-type channels serve pacemaking functions in both central neurons and cardiac nodal cells and support calcium signaling in secretory cells and vascular smooth muscle. They may also be involved in the modulation of firing patterns of neurons which is important for information processing as well as in cell growth processes.</text>
</comment>
<feature type="binding site" evidence="20">
    <location>
        <position position="285"/>
    </location>
    <ligand>
        <name>Ca(2+)</name>
        <dbReference type="ChEBI" id="CHEBI:29108"/>
    </ligand>
</feature>
<dbReference type="Ensembl" id="ENSANIT00000025208.1">
    <property type="protein sequence ID" value="ENSANIP00000024396.1"/>
    <property type="gene ID" value="ENSANIG00000012489.1"/>
</dbReference>
<sequence length="2206" mass="248142">MLVWARCFLDGASCRWFERVSMLVILLNCVTLGMFHPCEDIACDSPRCRILQSFDDFIFAFFAVEMIVKMIALGIFGKKCYLGDTWNRLDFFIVIAGMLEYSLDLQNVSFSAVRTVRVLRPLRAINRVPSMRILVTLLLDTLPMLGNVLLLCFFVFFIFGIVGVQLWAGLLRNRCFFPENFSIPYTVDLERYYQTENEDENPFICSQPRENGMRYCRSIPTRREEGLECTLDYYSYNDTTNTSCVNWNQYYTNCSAGEHNPFKGAINFDNIGYAWIAIFQVITLEGWVDIMYFVMDAHSFYNFIYFILLIIVGSFFMINLCLVVIATQFSETKQRESQLMKEQRVRYLSNASTLASFSEPGSCYDELLKYLVYIARKGSKQLVEVYRVAGVRMGFLASPTSKAGADRHARKRRSRKRSSVHHLIHHHHHHHHHYHLGNGNLRAPRASPEISDVETGSLHNGTNRLMLPPSAPNPHGAPGAAPSNTESVHSIYHADCHFEPVRCRSSLPQPGLGLPSPEGIPKNIVGGKVYPTVHPSTSHEMLKEKNLGEAAVGGGSSTLTSLNIPPGPYSTMHKLLETQSTGPCQSSCKISSPCTKLDSSSCNPESCPYCLKALASEAELTDNETADSDSEGVYEFTQDAHYSDQRDPQRGRARARRASRVLAFWHVVCETFRKIVDSKYFGRGIMVAILINTLSMGIEYHEQPEELTNALEISNIVFTSLFALEMLLKVLVYGPFGYIKNPYNIFDGIIVVISVWEIVGQQGGGLSVLRTFRLMRVLKLVRFMPALQRQLVVLMKTMDNVATFCMLLMLFIFIFSILGMHLFGCKFASERDGDTLPDRKNFDSLLWAIVTVFQILTQEDWNKVLYNGMASTSSWAALYFIALMTFGNYVLFNLLVAILVEGFQTEEISKREDASGQLSCIQLPVDSSGGDASKSDSEGDLFPRSLEEEGGLKKNLDHPELKKSLTPPLIIHTAATPMPMPKSAMFGDAAQGYESRRASGVSMDPAAYELKSPPSARSSPHSPWRASSSWNSRRSSWNSIGRAPSLKRRGQSGERRSLLSGEGKESSEEGESSDEERSSRAGSFNGSLPHRMESLETKGSFDLQDTLQVPSLYRTSSMHSSRTSTSEHQDCNGKTSPGLLLHQLHLDDPRQDCDDCDDEGNMSKRDRMKAWVRARLPTCCKQRDSWSIYIFAPHSRFRLMCNKIITHKMFDHIVLVIIFLNCITIAMERPKIEPHSAERIFLTLSNYIFTVIFLTEMTVKVVALGLCFGEKAYLKSSWNVLDGVLVLISVIDILVSMVSDSGTKILGMLRVLRLLRTLRPLRVISRAQGLKLVVETLMSSLKPIGNIVVICCAFFIIFGILGVQLFKGKFFVCQGEDTRNITNKSDCTEASYKWVRHKYNFDNLGQALMSLFVLASKDGWVDIMYDGLDAVGVDQQPVMNYNPWMLLYFISFLLIVAFFVLNMFVGVVVENFHKCRQHQEEEEAKRREEKRLRRLEKKRRNLMLDDVLMESSASAVQEAQCKPYYSDYSRFRLLIHQMCTSHYLDLFITGVIGLNVITMAMEHYQQPKVLDEALKICNYIFTVIFVLESVFKLIAFGFRRFFQDRWNQLDLAIVLLSIMGITLEEIEVNASLPINPTIIRIMRVLRIARVLKLLKMAVGMRALLDTVMQALPQVGNLGLLFMLLFFIFAALGVELFGDLECDDTHPCEGLGRHATFRNFGMAFLTLFRVSTGDNWNGIMKDTLRDCDQESTCYNTVISPIYFVSFVLTAQFVLVNVVIAVLMKHLEESNKEAKEEAELEAELEMEMKTITPGQHSPSDIFAWTGGAGGERPESPRGCTNPILLFFRANIFSLNHSNDTLTLSPSKDLLSVRKPSVGRTHSLPNDSYMFQPPYSSPCPASLGERNPAHHKSQSGSKASVQSQPADTSSLLQIPKDHFHHVKPLDHLVRESKPRVSQQVHSPSAERLLRRQMAIRNDSLDSKENLHTEVTNGLAEWSRASVHTQQHSHNQYNISKQAPASCACADSCQETPGDSMDQEVSETNSSSEPFTSETCTASSDLKKYHSVDTQGLLKKPPSWLDDQRRHSIEICSMENSPQHHSTSSSSGFISQVVSEMEGLQGTRQKKKLSPPCISIDPPDGQSLLPRGPHSISPASGDVCLRRRAPSCESKDSMDIGDSLLPDSMSTSPTPKKDLLTLPSFSFDQTEMDP</sequence>
<evidence type="ECO:0000256" key="23">
    <source>
        <dbReference type="SAM" id="Coils"/>
    </source>
</evidence>
<dbReference type="Proteomes" id="UP000694541">
    <property type="component" value="Unplaced"/>
</dbReference>
<feature type="domain" description="Ion transport" evidence="27">
    <location>
        <begin position="1542"/>
        <end position="1792"/>
    </location>
</feature>
<dbReference type="GO" id="GO:0005891">
    <property type="term" value="C:voltage-gated calcium channel complex"/>
    <property type="evidence" value="ECO:0007669"/>
    <property type="project" value="InterPro"/>
</dbReference>
<dbReference type="InterPro" id="IPR005821">
    <property type="entry name" value="Ion_trans_dom"/>
</dbReference>
<protein>
    <recommendedName>
        <fullName evidence="22">Voltage-dependent T-type calcium channel subunit alpha</fullName>
    </recommendedName>
</protein>
<evidence type="ECO:0000256" key="1">
    <source>
        <dbReference type="ARBA" id="ARBA00004496"/>
    </source>
</evidence>
<evidence type="ECO:0000256" key="4">
    <source>
        <dbReference type="ARBA" id="ARBA00022475"/>
    </source>
</evidence>
<comment type="similarity">
    <text evidence="19">Belongs to the calcium channel alpha-1 subunit (TC 1.A.1.11) family. CACNA1G subfamily.</text>
</comment>
<keyword evidence="12 22" id="KW-0851">Voltage-gated channel</keyword>
<keyword evidence="8 22" id="KW-0107">Calcium channel</keyword>
<evidence type="ECO:0000256" key="15">
    <source>
        <dbReference type="ARBA" id="ARBA00023136"/>
    </source>
</evidence>
<feature type="chain" id="PRO_5034381191" description="Voltage-dependent T-type calcium channel subunit alpha" evidence="26">
    <location>
        <begin position="34"/>
        <end position="2206"/>
    </location>
</feature>
<feature type="compositionally biased region" description="Low complexity" evidence="24">
    <location>
        <begin position="473"/>
        <end position="484"/>
    </location>
</feature>
<comment type="subcellular location">
    <subcellularLocation>
        <location evidence="2">Cell membrane</location>
        <topology evidence="2">Multi-pass membrane protein</topology>
    </subcellularLocation>
    <subcellularLocation>
        <location evidence="1">Cytoplasm</location>
    </subcellularLocation>
    <subcellularLocation>
        <location evidence="22">Membrane</location>
        <topology evidence="22">Multi-pass membrane protein</topology>
    </subcellularLocation>
</comment>
<evidence type="ECO:0000256" key="26">
    <source>
        <dbReference type="SAM" id="SignalP"/>
    </source>
</evidence>
<dbReference type="FunFam" id="1.10.287.70:FF:000029">
    <property type="entry name" value="Voltage-dependent T-type calcium channel subunit alpha"/>
    <property type="match status" value="1"/>
</dbReference>
<reference evidence="28" key="2">
    <citation type="submission" date="2025-09" db="UniProtKB">
        <authorList>
            <consortium name="Ensembl"/>
        </authorList>
    </citation>
    <scope>IDENTIFICATION</scope>
</reference>
<evidence type="ECO:0000256" key="8">
    <source>
        <dbReference type="ARBA" id="ARBA00022673"/>
    </source>
</evidence>
<dbReference type="InterPro" id="IPR005445">
    <property type="entry name" value="VDCC_T_a1"/>
</dbReference>
<dbReference type="Pfam" id="PF00520">
    <property type="entry name" value="Ion_trans"/>
    <property type="match status" value="4"/>
</dbReference>
<feature type="compositionally biased region" description="Low complexity" evidence="24">
    <location>
        <begin position="1012"/>
        <end position="1039"/>
    </location>
</feature>
<evidence type="ECO:0000256" key="18">
    <source>
        <dbReference type="ARBA" id="ARBA00036634"/>
    </source>
</evidence>
<dbReference type="GO" id="GO:0098703">
    <property type="term" value="P:calcium ion import across plasma membrane"/>
    <property type="evidence" value="ECO:0007669"/>
    <property type="project" value="TreeGrafter"/>
</dbReference>
<evidence type="ECO:0000256" key="3">
    <source>
        <dbReference type="ARBA" id="ARBA00022448"/>
    </source>
</evidence>
<evidence type="ECO:0000256" key="13">
    <source>
        <dbReference type="ARBA" id="ARBA00022989"/>
    </source>
</evidence>
<feature type="domain" description="Ion transport" evidence="27">
    <location>
        <begin position="679"/>
        <end position="907"/>
    </location>
</feature>
<dbReference type="FunFam" id="1.10.287.70:FF:000014">
    <property type="entry name" value="Voltage-dependent T-type calcium channel subunit alpha"/>
    <property type="match status" value="1"/>
</dbReference>
<keyword evidence="17" id="KW-0407">Ion channel</keyword>
<dbReference type="FunFam" id="1.20.120.350:FF:000012">
    <property type="entry name" value="Voltage-dependent T-type calcium channel subunit alpha"/>
    <property type="match status" value="1"/>
</dbReference>
<feature type="compositionally biased region" description="Polar residues" evidence="24">
    <location>
        <begin position="2038"/>
        <end position="2055"/>
    </location>
</feature>
<keyword evidence="13 25" id="KW-1133">Transmembrane helix</keyword>
<feature type="transmembrane region" description="Helical" evidence="25">
    <location>
        <begin position="1209"/>
        <end position="1227"/>
    </location>
</feature>
<evidence type="ECO:0000256" key="24">
    <source>
        <dbReference type="SAM" id="MobiDB-lite"/>
    </source>
</evidence>
<dbReference type="GO" id="GO:0008332">
    <property type="term" value="F:low voltage-gated calcium channel activity"/>
    <property type="evidence" value="ECO:0007669"/>
    <property type="project" value="UniProtKB-ARBA"/>
</dbReference>
<evidence type="ECO:0000256" key="16">
    <source>
        <dbReference type="ARBA" id="ARBA00023180"/>
    </source>
</evidence>
<comment type="catalytic activity">
    <reaction evidence="18">
        <text>Ca(2+)(in) = Ca(2+)(out)</text>
        <dbReference type="Rhea" id="RHEA:29671"/>
        <dbReference type="ChEBI" id="CHEBI:29108"/>
    </reaction>
</comment>
<dbReference type="FunFam" id="1.10.287.70:FF:000032">
    <property type="entry name" value="Voltage-dependent T-type calcium channel subunit alpha"/>
    <property type="match status" value="1"/>
</dbReference>
<feature type="transmembrane region" description="Helical" evidence="25">
    <location>
        <begin position="1542"/>
        <end position="1561"/>
    </location>
</feature>
<feature type="compositionally biased region" description="Polar residues" evidence="24">
    <location>
        <begin position="1911"/>
        <end position="1925"/>
    </location>
</feature>
<keyword evidence="10" id="KW-0677">Repeat</keyword>
<dbReference type="FunFam" id="1.20.120.350:FF:000007">
    <property type="entry name" value="Voltage-dependent T-type calcium channel subunit alpha"/>
    <property type="match status" value="1"/>
</dbReference>
<dbReference type="FunFam" id="1.20.120.350:FF:000008">
    <property type="entry name" value="Voltage-dependent T-type calcium channel subunit alpha"/>
    <property type="match status" value="1"/>
</dbReference>
<feature type="transmembrane region" description="Helical" evidence="25">
    <location>
        <begin position="680"/>
        <end position="698"/>
    </location>
</feature>